<dbReference type="EMBL" id="CP009417">
    <property type="protein sequence ID" value="AJD93308.1"/>
    <property type="molecule type" value="Genomic_DNA"/>
</dbReference>
<keyword evidence="3" id="KW-1185">Reference proteome</keyword>
<dbReference type="KEGG" id="jeo:JMA_39900"/>
<evidence type="ECO:0000313" key="2">
    <source>
        <dbReference type="EMBL" id="AJD93308.1"/>
    </source>
</evidence>
<dbReference type="HOGENOM" id="CLU_986180_0_0_9"/>
<dbReference type="BioCyc" id="JESP1508404:G14D9-13274-MONOMER"/>
<feature type="coiled-coil region" evidence="1">
    <location>
        <begin position="12"/>
        <end position="39"/>
    </location>
</feature>
<dbReference type="AlphaFoldDB" id="A0A0B5AXN5"/>
<evidence type="ECO:0000256" key="1">
    <source>
        <dbReference type="SAM" id="Coils"/>
    </source>
</evidence>
<keyword evidence="1" id="KW-0175">Coiled coil</keyword>
<evidence type="ECO:0000313" key="3">
    <source>
        <dbReference type="Proteomes" id="UP000031449"/>
    </source>
</evidence>
<accession>A0A0B5AXN5</accession>
<feature type="coiled-coil region" evidence="1">
    <location>
        <begin position="117"/>
        <end position="144"/>
    </location>
</feature>
<proteinExistence type="predicted"/>
<reference evidence="2 3" key="1">
    <citation type="submission" date="2014-08" db="EMBL/GenBank/DDBJ databases">
        <title>Complete genome of a marine bacteria Jeotgalibacillus malaysiensis.</title>
        <authorList>
            <person name="Yaakop A.S."/>
            <person name="Chan K.-G."/>
            <person name="Goh K.M."/>
        </authorList>
    </citation>
    <scope>NUCLEOTIDE SEQUENCE [LARGE SCALE GENOMIC DNA]</scope>
    <source>
        <strain evidence="2 3">D5</strain>
        <plasmid evidence="3">Plasmid</plasmid>
    </source>
</reference>
<sequence length="282" mass="32918">MKNYQDVLSTFERKFLEDIEKMKKEIVEAIEEKDFVQLKSGIEEFMKFGNKTVEAYSGKNSHDFKKFFYHEYYREVEAILGEFDVQASIYGGGAVLSHKGVPIAVHPFREQKAIPLVRVFQIELDGAKNVLERYQERLQHATESRDVMYAAIYNPEAFKTNQKLAPNLFSDDKKVRKEEEKLLKELFKNVKKQPDMANRKLKEAEEEVLDYQESIQESEQKVAHYTEKIDAVKELDIVIEALKKAGIEMNVDEKIYAYNGFSFKDMGSKELNKILGFFVYND</sequence>
<organism evidence="2 3">
    <name type="scientific">Jeotgalibacillus malaysiensis</name>
    <dbReference type="NCBI Taxonomy" id="1508404"/>
    <lineage>
        <taxon>Bacteria</taxon>
        <taxon>Bacillati</taxon>
        <taxon>Bacillota</taxon>
        <taxon>Bacilli</taxon>
        <taxon>Bacillales</taxon>
        <taxon>Caryophanaceae</taxon>
        <taxon>Jeotgalibacillus</taxon>
    </lineage>
</organism>
<name>A0A0B5AXN5_9BACL</name>
<gene>
    <name evidence="2" type="ORF">JMA_39900</name>
</gene>
<dbReference type="Proteomes" id="UP000031449">
    <property type="component" value="Plasmid unnamed"/>
</dbReference>
<feature type="coiled-coil region" evidence="1">
    <location>
        <begin position="201"/>
        <end position="235"/>
    </location>
</feature>
<protein>
    <submittedName>
        <fullName evidence="2">Uncharacterized protein</fullName>
    </submittedName>
</protein>
<geneLocation type="plasmid" evidence="3"/>
<keyword evidence="2" id="KW-0614">Plasmid</keyword>